<dbReference type="AlphaFoldDB" id="A0A223S0W0"/>
<protein>
    <submittedName>
        <fullName evidence="2">Antibiotic biosynthesis protein</fullName>
    </submittedName>
</protein>
<accession>A0A223S0W0</accession>
<name>A0A223S0W0_9ACTN</name>
<evidence type="ECO:0000313" key="2">
    <source>
        <dbReference type="EMBL" id="ASU81751.1"/>
    </source>
</evidence>
<dbReference type="NCBIfam" id="NF038070">
    <property type="entry name" value="LmbU_fam_TF"/>
    <property type="match status" value="1"/>
</dbReference>
<dbReference type="Proteomes" id="UP000215005">
    <property type="component" value="Chromosome"/>
</dbReference>
<organism evidence="2 3">
    <name type="scientific">Nocardiopsis gilva YIM 90087</name>
    <dbReference type="NCBI Taxonomy" id="1235441"/>
    <lineage>
        <taxon>Bacteria</taxon>
        <taxon>Bacillati</taxon>
        <taxon>Actinomycetota</taxon>
        <taxon>Actinomycetes</taxon>
        <taxon>Streptosporangiales</taxon>
        <taxon>Nocardiopsidaceae</taxon>
        <taxon>Nocardiopsis</taxon>
    </lineage>
</organism>
<dbReference type="EMBL" id="CP022753">
    <property type="protein sequence ID" value="ASU81751.1"/>
    <property type="molecule type" value="Genomic_DNA"/>
</dbReference>
<evidence type="ECO:0000256" key="1">
    <source>
        <dbReference type="SAM" id="MobiDB-lite"/>
    </source>
</evidence>
<feature type="region of interest" description="Disordered" evidence="1">
    <location>
        <begin position="28"/>
        <end position="59"/>
    </location>
</feature>
<gene>
    <name evidence="2" type="ORF">CDO52_02165</name>
</gene>
<proteinExistence type="predicted"/>
<dbReference type="InterPro" id="IPR049735">
    <property type="entry name" value="NovE/LmbU-like"/>
</dbReference>
<sequence>MSEMDQGFADQLVLTTEMGGIVVVSGQTASKTGGSGATPVTPTAGDATPIDSRQSSHASYLGPEVSAERTRLQIPQDLSLEAWCRLGGRILAVCDSSAWWIGDWLVFGQNQYGDRYRQAMKETKLDYQTLRNYAWVARKFEPSRRRDSLTFQHHMEVAALSEAEQDHWLDFAVRLNWSRNELRKQIRTSISGEEDNLRRQVQLSLQLDELRLERWRKAARVSNLNLTDWILFVVDEAIRMHGADDLQAADVSDLESTGDSRRWAHRQPLTGRAG</sequence>
<reference evidence="2 3" key="1">
    <citation type="submission" date="2017-08" db="EMBL/GenBank/DDBJ databases">
        <title>The complete genome sequence of Nocardiopsis gilva YIM 90087.</title>
        <authorList>
            <person name="Yin M."/>
            <person name="Tang S."/>
        </authorList>
    </citation>
    <scope>NUCLEOTIDE SEQUENCE [LARGE SCALE GENOMIC DNA]</scope>
    <source>
        <strain evidence="2 3">YIM 90087</strain>
    </source>
</reference>
<keyword evidence="3" id="KW-1185">Reference proteome</keyword>
<evidence type="ECO:0000313" key="3">
    <source>
        <dbReference type="Proteomes" id="UP000215005"/>
    </source>
</evidence>
<dbReference type="KEGG" id="ngv:CDO52_02165"/>